<dbReference type="SUPFAM" id="SSF46785">
    <property type="entry name" value="Winged helix' DNA-binding domain"/>
    <property type="match status" value="1"/>
</dbReference>
<evidence type="ECO:0000256" key="5">
    <source>
        <dbReference type="ARBA" id="ARBA00023054"/>
    </source>
</evidence>
<keyword evidence="5" id="KW-0175">Coiled coil</keyword>
<dbReference type="InterPro" id="IPR040608">
    <property type="entry name" value="Snf8/Vps36"/>
</dbReference>
<protein>
    <recommendedName>
        <fullName evidence="6">Vacuolar protein-sorting-associated protein 36</fullName>
    </recommendedName>
    <alternativeName>
        <fullName evidence="6">ESCRT-II complex subunit VPS36</fullName>
    </alternativeName>
</protein>
<dbReference type="Gene3D" id="6.10.140.260">
    <property type="match status" value="1"/>
</dbReference>
<dbReference type="InterPro" id="IPR037855">
    <property type="entry name" value="Vps36"/>
</dbReference>
<dbReference type="FunFam" id="1.10.10.10:FF:000368">
    <property type="entry name" value="vacuolar protein sorting-associated protein 36-like"/>
    <property type="match status" value="1"/>
</dbReference>
<feature type="domain" description="GLUE N-terminal" evidence="7">
    <location>
        <begin position="9"/>
        <end position="156"/>
    </location>
</feature>
<keyword evidence="3 6" id="KW-0967">Endosome</keyword>
<accession>A0A5A7PP05</accession>
<comment type="caution">
    <text evidence="8">The sequence shown here is derived from an EMBL/GenBank/DDBJ whole genome shotgun (WGS) entry which is preliminary data.</text>
</comment>
<dbReference type="Proteomes" id="UP000325081">
    <property type="component" value="Unassembled WGS sequence"/>
</dbReference>
<sequence length="525" mass="57827">MAGALLPAAEMTASGRPVLKPGEVECSLLSAVDLLSEDSPTFPNLKSGILILTTHRLLWLPPEAAPNGPTSRPCFIPLSAVQHIFSTKKSIKSMFHSPRIRFQVFATAEGAISENGGLKSLAVTLIVRGKTDPDTFLAKFWEAWRGRAWEAQEKSESGEGSASGLLAIRAPVVGVAGILRKEQELWESTDKNLQDAFQDLNALMVSSSEFNTVLEFTFVWIVLVKTFLFMHKTVQSKAKEMVMLAEKMRLKLLSGSNNQTSGPNDDEMGSKEEMQDWLLSVGIVSPVTKESAGALYHQQLSRQLSIANGAGRVIVDNSPGIVLIMDYIKMAQLNSSASSISEVSRKKKYIKRRNAPWVATETASLYNYKGKLADFVKIPLERAGGMINLIDVYCLFNRARGTELISPDDLLQACSLWEKFDVSVMLRKFDSGVMVIQSKTHSDEEVFARIRSLIMKPEALRAGISASDAAMTLGVAPAMAKEYLLAAEGKGILSTPRLLCRDVSPDGFRFYINLFLELYPENLYM</sequence>
<evidence type="ECO:0000256" key="4">
    <source>
        <dbReference type="ARBA" id="ARBA00022927"/>
    </source>
</evidence>
<organism evidence="8 9">
    <name type="scientific">Striga asiatica</name>
    <name type="common">Asiatic witchweed</name>
    <name type="synonym">Buchnera asiatica</name>
    <dbReference type="NCBI Taxonomy" id="4170"/>
    <lineage>
        <taxon>Eukaryota</taxon>
        <taxon>Viridiplantae</taxon>
        <taxon>Streptophyta</taxon>
        <taxon>Embryophyta</taxon>
        <taxon>Tracheophyta</taxon>
        <taxon>Spermatophyta</taxon>
        <taxon>Magnoliopsida</taxon>
        <taxon>eudicotyledons</taxon>
        <taxon>Gunneridae</taxon>
        <taxon>Pentapetalae</taxon>
        <taxon>asterids</taxon>
        <taxon>lamiids</taxon>
        <taxon>Lamiales</taxon>
        <taxon>Orobanchaceae</taxon>
        <taxon>Buchnereae</taxon>
        <taxon>Striga</taxon>
    </lineage>
</organism>
<comment type="subunit">
    <text evidence="6">Component of the endosomal sorting complex required for transport II (ESCRT-II).</text>
</comment>
<comment type="function">
    <text evidence="6">Component of the ESCRT-II complex (endosomal sorting complex required for transport II), which is required for multivesicular body (MVB) formation and sorting of endosomal cargo proteins into MVBs.</text>
</comment>
<dbReference type="PROSITE" id="PS51495">
    <property type="entry name" value="GLUE"/>
    <property type="match status" value="1"/>
</dbReference>
<dbReference type="GO" id="GO:0043130">
    <property type="term" value="F:ubiquitin binding"/>
    <property type="evidence" value="ECO:0007669"/>
    <property type="project" value="UniProtKB-UniRule"/>
</dbReference>
<keyword evidence="6" id="KW-0963">Cytoplasm</keyword>
<name>A0A5A7PP05_STRAF</name>
<keyword evidence="2 6" id="KW-0813">Transport</keyword>
<dbReference type="Gene3D" id="2.30.29.30">
    <property type="entry name" value="Pleckstrin-homology domain (PH domain)/Phosphotyrosine-binding domain (PTB)"/>
    <property type="match status" value="1"/>
</dbReference>
<dbReference type="SUPFAM" id="SSF50729">
    <property type="entry name" value="PH domain-like"/>
    <property type="match status" value="1"/>
</dbReference>
<evidence type="ECO:0000313" key="9">
    <source>
        <dbReference type="Proteomes" id="UP000325081"/>
    </source>
</evidence>
<dbReference type="AlphaFoldDB" id="A0A5A7PP05"/>
<comment type="subcellular location">
    <subcellularLocation>
        <location evidence="6">Cytoplasm</location>
    </subcellularLocation>
    <subcellularLocation>
        <location evidence="6">Endosome</location>
    </subcellularLocation>
</comment>
<dbReference type="FunFam" id="1.10.10.10:FF:000165">
    <property type="entry name" value="Vacuolar protein sorting protein (Vps36)"/>
    <property type="match status" value="1"/>
</dbReference>
<dbReference type="InterPro" id="IPR036390">
    <property type="entry name" value="WH_DNA-bd_sf"/>
</dbReference>
<evidence type="ECO:0000313" key="8">
    <source>
        <dbReference type="EMBL" id="GER34603.1"/>
    </source>
</evidence>
<dbReference type="PANTHER" id="PTHR13128">
    <property type="entry name" value="VACUOLAR PROTEIN-SORTING-ASSOCIATED PROTEIN 36"/>
    <property type="match status" value="1"/>
</dbReference>
<dbReference type="InterPro" id="IPR021648">
    <property type="entry name" value="GLUE_dom"/>
</dbReference>
<reference evidence="9" key="1">
    <citation type="journal article" date="2019" name="Curr. Biol.">
        <title>Genome Sequence of Striga asiatica Provides Insight into the Evolution of Plant Parasitism.</title>
        <authorList>
            <person name="Yoshida S."/>
            <person name="Kim S."/>
            <person name="Wafula E.K."/>
            <person name="Tanskanen J."/>
            <person name="Kim Y.M."/>
            <person name="Honaas L."/>
            <person name="Yang Z."/>
            <person name="Spallek T."/>
            <person name="Conn C.E."/>
            <person name="Ichihashi Y."/>
            <person name="Cheong K."/>
            <person name="Cui S."/>
            <person name="Der J.P."/>
            <person name="Gundlach H."/>
            <person name="Jiao Y."/>
            <person name="Hori C."/>
            <person name="Ishida J.K."/>
            <person name="Kasahara H."/>
            <person name="Kiba T."/>
            <person name="Kim M.S."/>
            <person name="Koo N."/>
            <person name="Laohavisit A."/>
            <person name="Lee Y.H."/>
            <person name="Lumba S."/>
            <person name="McCourt P."/>
            <person name="Mortimer J.C."/>
            <person name="Mutuku J.M."/>
            <person name="Nomura T."/>
            <person name="Sasaki-Sekimoto Y."/>
            <person name="Seto Y."/>
            <person name="Wang Y."/>
            <person name="Wakatake T."/>
            <person name="Sakakibara H."/>
            <person name="Demura T."/>
            <person name="Yamaguchi S."/>
            <person name="Yoneyama K."/>
            <person name="Manabe R.I."/>
            <person name="Nelson D.C."/>
            <person name="Schulman A.H."/>
            <person name="Timko M.P."/>
            <person name="dePamphilis C.W."/>
            <person name="Choi D."/>
            <person name="Shirasu K."/>
        </authorList>
    </citation>
    <scope>NUCLEOTIDE SEQUENCE [LARGE SCALE GENOMIC DNA]</scope>
    <source>
        <strain evidence="9">cv. UVA1</strain>
    </source>
</reference>
<dbReference type="OrthoDB" id="271448at2759"/>
<evidence type="ECO:0000256" key="3">
    <source>
        <dbReference type="ARBA" id="ARBA00022753"/>
    </source>
</evidence>
<dbReference type="Gene3D" id="1.10.10.10">
    <property type="entry name" value="Winged helix-like DNA-binding domain superfamily/Winged helix DNA-binding domain"/>
    <property type="match status" value="2"/>
</dbReference>
<evidence type="ECO:0000256" key="1">
    <source>
        <dbReference type="ARBA" id="ARBA00009697"/>
    </source>
</evidence>
<dbReference type="GO" id="GO:0000814">
    <property type="term" value="C:ESCRT II complex"/>
    <property type="evidence" value="ECO:0007669"/>
    <property type="project" value="UniProtKB-UniRule"/>
</dbReference>
<keyword evidence="9" id="KW-1185">Reference proteome</keyword>
<dbReference type="EMBL" id="BKCP01004916">
    <property type="protein sequence ID" value="GER34603.1"/>
    <property type="molecule type" value="Genomic_DNA"/>
</dbReference>
<dbReference type="GO" id="GO:0031902">
    <property type="term" value="C:late endosome membrane"/>
    <property type="evidence" value="ECO:0007669"/>
    <property type="project" value="UniProtKB-UniRule"/>
</dbReference>
<dbReference type="InterPro" id="IPR011993">
    <property type="entry name" value="PH-like_dom_sf"/>
</dbReference>
<proteinExistence type="inferred from homology"/>
<evidence type="ECO:0000256" key="6">
    <source>
        <dbReference type="RuleBase" id="RU367095"/>
    </source>
</evidence>
<dbReference type="Pfam" id="PF11605">
    <property type="entry name" value="Vps36_ESCRT-II"/>
    <property type="match status" value="1"/>
</dbReference>
<dbReference type="GO" id="GO:0043328">
    <property type="term" value="P:protein transport to vacuole involved in ubiquitin-dependent protein catabolic process via the multivesicular body sorting pathway"/>
    <property type="evidence" value="ECO:0007669"/>
    <property type="project" value="UniProtKB-UniRule"/>
</dbReference>
<gene>
    <name evidence="8" type="ORF">STAS_10829</name>
</gene>
<evidence type="ECO:0000256" key="2">
    <source>
        <dbReference type="ARBA" id="ARBA00022448"/>
    </source>
</evidence>
<dbReference type="PANTHER" id="PTHR13128:SF12">
    <property type="entry name" value="VACUOLAR PROTEIN-SORTING-ASSOCIATED PROTEIN 36"/>
    <property type="match status" value="1"/>
</dbReference>
<dbReference type="InterPro" id="IPR036388">
    <property type="entry name" value="WH-like_DNA-bd_sf"/>
</dbReference>
<dbReference type="Pfam" id="PF04157">
    <property type="entry name" value="EAP30"/>
    <property type="match status" value="1"/>
</dbReference>
<keyword evidence="4 6" id="KW-0653">Protein transport</keyword>
<dbReference type="GO" id="GO:0032266">
    <property type="term" value="F:phosphatidylinositol-3-phosphate binding"/>
    <property type="evidence" value="ECO:0007669"/>
    <property type="project" value="UniProtKB-UniRule"/>
</dbReference>
<evidence type="ECO:0000259" key="7">
    <source>
        <dbReference type="PROSITE" id="PS51495"/>
    </source>
</evidence>
<comment type="similarity">
    <text evidence="1 6">Belongs to the VPS36 family.</text>
</comment>